<dbReference type="PANTHER" id="PTHR46093">
    <property type="entry name" value="ACYL-COA-BINDING DOMAIN-CONTAINING PROTEIN 5"/>
    <property type="match status" value="1"/>
</dbReference>
<dbReference type="Gene3D" id="2.120.10.80">
    <property type="entry name" value="Kelch-type beta propeller"/>
    <property type="match status" value="2"/>
</dbReference>
<organism evidence="5 6">
    <name type="scientific">Gigaspora margarita</name>
    <dbReference type="NCBI Taxonomy" id="4874"/>
    <lineage>
        <taxon>Eukaryota</taxon>
        <taxon>Fungi</taxon>
        <taxon>Fungi incertae sedis</taxon>
        <taxon>Mucoromycota</taxon>
        <taxon>Glomeromycotina</taxon>
        <taxon>Glomeromycetes</taxon>
        <taxon>Diversisporales</taxon>
        <taxon>Gigasporaceae</taxon>
        <taxon>Gigaspora</taxon>
    </lineage>
</organism>
<dbReference type="InterPro" id="IPR015915">
    <property type="entry name" value="Kelch-typ_b-propeller"/>
</dbReference>
<keyword evidence="4" id="KW-0472">Membrane</keyword>
<protein>
    <submittedName>
        <fullName evidence="5">Kelch repeat protein</fullName>
    </submittedName>
</protein>
<sequence>MSAFAPTSRCSQSSVVIGERIYFLGGIGATGKGTSDFFYLNVSPPFNTVNLKWTDLTSVAPIPVLSAFSPSCVGGSNNSTIFLFEHRSTNNVNSTTLVTFTLDINSLKWTNSITSGVTPPVRQEMNAVVDKNGKIYINGGYYPYEPSTMQLSYNNTYILDSLKLSWTSGSNAPIIRSEYTATLLPSGLIVYIGGTNDDSLTFVEIDMTRITTYNTITGIWSTMTAGGDVITARQSHSAVLGKDGSIIIYGGGYKNLTVAPTPALATLDTSTTPYKWSAKQTSGTYTAPPLAFHSAEMVGNYMILAFGASFSGTNFDIATAPNNNIYLLDTTTYTWVSSFEKNSTLNVTPTPGGSSPSSPKSTNTSSASSPNNNPLNIPLIAGIGGVLVALVIIASIVGFIFYRKYRKYRPDDEPYIATPGTGDRDREYNREYNDHIDYIATPGTDLRESRYTNSTRTSVTNQYGTPSPTRISSPGSSMNQYAAYPPSNTSSIHHTDVTNLMHQPNRSKASGATFGTPVPGTDTMYNQGAYTQGGPTHIVYAQGGPTHSI</sequence>
<evidence type="ECO:0000313" key="5">
    <source>
        <dbReference type="EMBL" id="KAF0552387.1"/>
    </source>
</evidence>
<feature type="transmembrane region" description="Helical" evidence="4">
    <location>
        <begin position="379"/>
        <end position="402"/>
    </location>
</feature>
<comment type="caution">
    <text evidence="5">The sequence shown here is derived from an EMBL/GenBank/DDBJ whole genome shotgun (WGS) entry which is preliminary data.</text>
</comment>
<evidence type="ECO:0000256" key="1">
    <source>
        <dbReference type="ARBA" id="ARBA00022441"/>
    </source>
</evidence>
<reference evidence="5 6" key="1">
    <citation type="journal article" date="2019" name="Environ. Microbiol.">
        <title>At the nexus of three kingdoms: the genome of the mycorrhizal fungus Gigaspora margarita provides insights into plant, endobacterial and fungal interactions.</title>
        <authorList>
            <person name="Venice F."/>
            <person name="Ghignone S."/>
            <person name="Salvioli di Fossalunga A."/>
            <person name="Amselem J."/>
            <person name="Novero M."/>
            <person name="Xianan X."/>
            <person name="Sedzielewska Toro K."/>
            <person name="Morin E."/>
            <person name="Lipzen A."/>
            <person name="Grigoriev I.V."/>
            <person name="Henrissat B."/>
            <person name="Martin F.M."/>
            <person name="Bonfante P."/>
        </authorList>
    </citation>
    <scope>NUCLEOTIDE SEQUENCE [LARGE SCALE GENOMIC DNA]</scope>
    <source>
        <strain evidence="5 6">BEG34</strain>
    </source>
</reference>
<keyword evidence="4" id="KW-0812">Transmembrane</keyword>
<feature type="region of interest" description="Disordered" evidence="3">
    <location>
        <begin position="346"/>
        <end position="372"/>
    </location>
</feature>
<dbReference type="EMBL" id="WTPW01000067">
    <property type="protein sequence ID" value="KAF0552387.1"/>
    <property type="molecule type" value="Genomic_DNA"/>
</dbReference>
<proteinExistence type="predicted"/>
<dbReference type="CDD" id="cd12087">
    <property type="entry name" value="TM_EGFR-like"/>
    <property type="match status" value="1"/>
</dbReference>
<evidence type="ECO:0000256" key="2">
    <source>
        <dbReference type="ARBA" id="ARBA00022737"/>
    </source>
</evidence>
<keyword evidence="2" id="KW-0677">Repeat</keyword>
<keyword evidence="1" id="KW-0880">Kelch repeat</keyword>
<evidence type="ECO:0000256" key="4">
    <source>
        <dbReference type="SAM" id="Phobius"/>
    </source>
</evidence>
<gene>
    <name evidence="5" type="ORF">F8M41_021927</name>
</gene>
<accession>A0A8H4B1I3</accession>
<feature type="region of interest" description="Disordered" evidence="3">
    <location>
        <begin position="455"/>
        <end position="477"/>
    </location>
</feature>
<feature type="compositionally biased region" description="Low complexity" evidence="3">
    <location>
        <begin position="348"/>
        <end position="372"/>
    </location>
</feature>
<name>A0A8H4B1I3_GIGMA</name>
<keyword evidence="6" id="KW-1185">Reference proteome</keyword>
<evidence type="ECO:0000313" key="6">
    <source>
        <dbReference type="Proteomes" id="UP000439903"/>
    </source>
</evidence>
<dbReference type="OrthoDB" id="432528at2759"/>
<dbReference type="SUPFAM" id="SSF117281">
    <property type="entry name" value="Kelch motif"/>
    <property type="match status" value="2"/>
</dbReference>
<dbReference type="AlphaFoldDB" id="A0A8H4B1I3"/>
<evidence type="ECO:0000256" key="3">
    <source>
        <dbReference type="SAM" id="MobiDB-lite"/>
    </source>
</evidence>
<dbReference type="Proteomes" id="UP000439903">
    <property type="component" value="Unassembled WGS sequence"/>
</dbReference>
<dbReference type="Pfam" id="PF24681">
    <property type="entry name" value="Kelch_KLHDC2_KLHL20_DRC7"/>
    <property type="match status" value="1"/>
</dbReference>
<dbReference type="PANTHER" id="PTHR46093:SF18">
    <property type="entry name" value="FIBRONECTIN TYPE-III DOMAIN-CONTAINING PROTEIN"/>
    <property type="match status" value="1"/>
</dbReference>
<keyword evidence="4" id="KW-1133">Transmembrane helix</keyword>